<dbReference type="EMBL" id="JBBXMP010000611">
    <property type="protein sequence ID" value="KAL0057253.1"/>
    <property type="molecule type" value="Genomic_DNA"/>
</dbReference>
<proteinExistence type="predicted"/>
<sequence>MRRGILSTSLFSMPLEVFLLLGPVFSPAVALRIEPPLPTSVAALQPVTFTWMRESTDPWEFGFRKLPIGAPPSEELRVQHRGDTGEFTLTFTQALWVYPA</sequence>
<feature type="signal peptide" evidence="1">
    <location>
        <begin position="1"/>
        <end position="30"/>
    </location>
</feature>
<dbReference type="Proteomes" id="UP001437256">
    <property type="component" value="Unassembled WGS sequence"/>
</dbReference>
<comment type="caution">
    <text evidence="2">The sequence shown here is derived from an EMBL/GenBank/DDBJ whole genome shotgun (WGS) entry which is preliminary data.</text>
</comment>
<feature type="chain" id="PRO_5047325445" evidence="1">
    <location>
        <begin position="31"/>
        <end position="100"/>
    </location>
</feature>
<evidence type="ECO:0000313" key="2">
    <source>
        <dbReference type="EMBL" id="KAL0057253.1"/>
    </source>
</evidence>
<evidence type="ECO:0000313" key="3">
    <source>
        <dbReference type="Proteomes" id="UP001437256"/>
    </source>
</evidence>
<name>A0ABR2Z7L1_9AGAR</name>
<gene>
    <name evidence="2" type="ORF">AAF712_016115</name>
</gene>
<keyword evidence="1" id="KW-0732">Signal</keyword>
<evidence type="ECO:0000256" key="1">
    <source>
        <dbReference type="SAM" id="SignalP"/>
    </source>
</evidence>
<organism evidence="2 3">
    <name type="scientific">Marasmius tenuissimus</name>
    <dbReference type="NCBI Taxonomy" id="585030"/>
    <lineage>
        <taxon>Eukaryota</taxon>
        <taxon>Fungi</taxon>
        <taxon>Dikarya</taxon>
        <taxon>Basidiomycota</taxon>
        <taxon>Agaricomycotina</taxon>
        <taxon>Agaricomycetes</taxon>
        <taxon>Agaricomycetidae</taxon>
        <taxon>Agaricales</taxon>
        <taxon>Marasmiineae</taxon>
        <taxon>Marasmiaceae</taxon>
        <taxon>Marasmius</taxon>
    </lineage>
</organism>
<protein>
    <submittedName>
        <fullName evidence="2">Uncharacterized protein</fullName>
    </submittedName>
</protein>
<accession>A0ABR2Z7L1</accession>
<keyword evidence="3" id="KW-1185">Reference proteome</keyword>
<reference evidence="2 3" key="1">
    <citation type="submission" date="2024-05" db="EMBL/GenBank/DDBJ databases">
        <title>A draft genome resource for the thread blight pathogen Marasmius tenuissimus strain MS-2.</title>
        <authorList>
            <person name="Yulfo-Soto G.E."/>
            <person name="Baruah I.K."/>
            <person name="Amoako-Attah I."/>
            <person name="Bukari Y."/>
            <person name="Meinhardt L.W."/>
            <person name="Bailey B.A."/>
            <person name="Cohen S.P."/>
        </authorList>
    </citation>
    <scope>NUCLEOTIDE SEQUENCE [LARGE SCALE GENOMIC DNA]</scope>
    <source>
        <strain evidence="2 3">MS-2</strain>
    </source>
</reference>